<evidence type="ECO:0008006" key="4">
    <source>
        <dbReference type="Google" id="ProtNLM"/>
    </source>
</evidence>
<evidence type="ECO:0000256" key="1">
    <source>
        <dbReference type="SAM" id="Phobius"/>
    </source>
</evidence>
<feature type="transmembrane region" description="Helical" evidence="1">
    <location>
        <begin position="104"/>
        <end position="121"/>
    </location>
</feature>
<dbReference type="AlphaFoldDB" id="A0A916N8F2"/>
<name>A0A916N8F2_9PROT</name>
<feature type="transmembrane region" description="Helical" evidence="1">
    <location>
        <begin position="336"/>
        <end position="355"/>
    </location>
</feature>
<feature type="transmembrane region" description="Helical" evidence="1">
    <location>
        <begin position="230"/>
        <end position="250"/>
    </location>
</feature>
<reference evidence="2" key="1">
    <citation type="submission" date="2021-04" db="EMBL/GenBank/DDBJ databases">
        <authorList>
            <person name="Hornung B."/>
        </authorList>
    </citation>
    <scope>NUCLEOTIDE SEQUENCE</scope>
    <source>
        <strain evidence="2">G5G6</strain>
    </source>
</reference>
<sequence>MITRVPLRDRLIEGLFVVATGALVANTLGIALLNSPNWPTGGDSASHLLYAWLYADGLLFSGKVLPWVPEVFGGLPFLSYYFPLPFIVIALLSKLIGIAQAFKWGAFLAAMLLPGTVFVASRRWLDMSWAGALFGAMGALAFLLHEQNSIWGGNLLSTLAGEFGYSYGICLAVLTLIAWLRAVHTGRGWIVAALLEAATGFAHGFTLLVVGFSTVFLLFEGKQFRRTLGLLARGHLLAFCLLGGWLWPMIEMHGLTIPNDAAFPLQSWRDLLPATLWPVGAAGLAGLCLQLVPAVRRRWTALQTSALRYFVSSAGLAAIGFIAGDQLGLADIRFFPLVWLLAAIVCGWLFGHALTVIGEAWQPKRKIALFMFAAAAVFGLLGWLGQQVRQAPDWALWNHAGLDSKPQWHNLASLFPAMSGDLWSPRLVFEHDPDNNDLGSTRSLEALPMFLNHRPVLEGLYMETALLGPAIYQLQSEISARPSSPLVRFPSGSLDPQFAARHMNLLHADTLLLRSQQAKSAIESSQLFTRMAEAPPFALYKLRDFDSHLIELVRRPMRVRPSHDWMQDAFAWFRTRSLFDAYLPVYGNVALDKLIAPNPANAVRVKSLSRHELVFETDAIGSPHLIKIAYHPRWQLQSKGQLALAGPGYMLIVPQEKEIRLVYGHTLVGKLGIAVTISAALYSLFALWSRRRQTQLALAGEHALNPWWPALTAWLVLLAAGFYFGTHSPERVYNRAWQAMAANRYAEASEGFARAYQLRRPPAKKEEALFWLAKSSELAGQRAQAKASYRELAERYHGYWLSESLYTYVLMEKQDGHADRAAPFAARLREEYPGNKWTLKLDQVK</sequence>
<feature type="transmembrane region" description="Helical" evidence="1">
    <location>
        <begin position="127"/>
        <end position="144"/>
    </location>
</feature>
<comment type="caution">
    <text evidence="2">The sequence shown here is derived from an EMBL/GenBank/DDBJ whole genome shotgun (WGS) entry which is preliminary data.</text>
</comment>
<keyword evidence="3" id="KW-1185">Reference proteome</keyword>
<organism evidence="2 3">
    <name type="scientific">Georgfuchsia toluolica</name>
    <dbReference type="NCBI Taxonomy" id="424218"/>
    <lineage>
        <taxon>Bacteria</taxon>
        <taxon>Pseudomonadati</taxon>
        <taxon>Pseudomonadota</taxon>
        <taxon>Betaproteobacteria</taxon>
        <taxon>Nitrosomonadales</taxon>
        <taxon>Sterolibacteriaceae</taxon>
        <taxon>Georgfuchsia</taxon>
    </lineage>
</organism>
<dbReference type="RefSeq" id="WP_220635189.1">
    <property type="nucleotide sequence ID" value="NZ_CAJQUM010000001.1"/>
</dbReference>
<feature type="transmembrane region" description="Helical" evidence="1">
    <location>
        <begin position="189"/>
        <end position="218"/>
    </location>
</feature>
<dbReference type="Gene3D" id="1.25.40.10">
    <property type="entry name" value="Tetratricopeptide repeat domain"/>
    <property type="match status" value="1"/>
</dbReference>
<keyword evidence="1" id="KW-0812">Transmembrane</keyword>
<protein>
    <recommendedName>
        <fullName evidence="4">Membrane protein 6-pyruvoyl-tetrahydropterin synthase-related domain-containing protein</fullName>
    </recommendedName>
</protein>
<keyword evidence="1" id="KW-0472">Membrane</keyword>
<feature type="transmembrane region" description="Helical" evidence="1">
    <location>
        <begin position="274"/>
        <end position="294"/>
    </location>
</feature>
<dbReference type="Proteomes" id="UP000742786">
    <property type="component" value="Unassembled WGS sequence"/>
</dbReference>
<accession>A0A916N8F2</accession>
<dbReference type="InterPro" id="IPR011990">
    <property type="entry name" value="TPR-like_helical_dom_sf"/>
</dbReference>
<feature type="transmembrane region" description="Helical" evidence="1">
    <location>
        <begin position="367"/>
        <end position="385"/>
    </location>
</feature>
<evidence type="ECO:0000313" key="3">
    <source>
        <dbReference type="Proteomes" id="UP000742786"/>
    </source>
</evidence>
<feature type="transmembrane region" description="Helical" evidence="1">
    <location>
        <begin position="12"/>
        <end position="33"/>
    </location>
</feature>
<keyword evidence="1" id="KW-1133">Transmembrane helix</keyword>
<feature type="transmembrane region" description="Helical" evidence="1">
    <location>
        <begin position="707"/>
        <end position="725"/>
    </location>
</feature>
<gene>
    <name evidence="2" type="ORF">GTOL_11079</name>
</gene>
<dbReference type="SUPFAM" id="SSF48452">
    <property type="entry name" value="TPR-like"/>
    <property type="match status" value="1"/>
</dbReference>
<evidence type="ECO:0000313" key="2">
    <source>
        <dbReference type="EMBL" id="CAG4883197.1"/>
    </source>
</evidence>
<feature type="transmembrane region" description="Helical" evidence="1">
    <location>
        <begin position="71"/>
        <end position="92"/>
    </location>
</feature>
<feature type="transmembrane region" description="Helical" evidence="1">
    <location>
        <begin position="667"/>
        <end position="687"/>
    </location>
</feature>
<dbReference type="EMBL" id="CAJQUM010000001">
    <property type="protein sequence ID" value="CAG4883197.1"/>
    <property type="molecule type" value="Genomic_DNA"/>
</dbReference>
<proteinExistence type="predicted"/>
<feature type="transmembrane region" description="Helical" evidence="1">
    <location>
        <begin position="165"/>
        <end position="183"/>
    </location>
</feature>